<evidence type="ECO:0000313" key="3">
    <source>
        <dbReference type="Proteomes" id="UP000197277"/>
    </source>
</evidence>
<name>A0A246FM35_9BACT</name>
<accession>A0A246FM35</accession>
<dbReference type="SUPFAM" id="SSF49464">
    <property type="entry name" value="Carboxypeptidase regulatory domain-like"/>
    <property type="match status" value="1"/>
</dbReference>
<proteinExistence type="predicted"/>
<feature type="region of interest" description="Disordered" evidence="1">
    <location>
        <begin position="141"/>
        <end position="165"/>
    </location>
</feature>
<dbReference type="Proteomes" id="UP000197277">
    <property type="component" value="Unassembled WGS sequence"/>
</dbReference>
<dbReference type="Gene3D" id="2.60.40.1120">
    <property type="entry name" value="Carboxypeptidase-like, regulatory domain"/>
    <property type="match status" value="1"/>
</dbReference>
<organism evidence="2 3">
    <name type="scientific">Hymenobacter amundsenii</name>
    <dbReference type="NCBI Taxonomy" id="2006685"/>
    <lineage>
        <taxon>Bacteria</taxon>
        <taxon>Pseudomonadati</taxon>
        <taxon>Bacteroidota</taxon>
        <taxon>Cytophagia</taxon>
        <taxon>Cytophagales</taxon>
        <taxon>Hymenobacteraceae</taxon>
        <taxon>Hymenobacter</taxon>
    </lineage>
</organism>
<evidence type="ECO:0008006" key="4">
    <source>
        <dbReference type="Google" id="ProtNLM"/>
    </source>
</evidence>
<dbReference type="AlphaFoldDB" id="A0A246FM35"/>
<comment type="caution">
    <text evidence="2">The sequence shown here is derived from an EMBL/GenBank/DDBJ whole genome shotgun (WGS) entry which is preliminary data.</text>
</comment>
<sequence>MSNVFRYAPCLTAPTYARIHWLRGLPGLRVAMVLALLLPGAGAALAQAPLSGRPAAPKTAAAAITFSGAVFGPDQLPLPGASVLVQGRGQSLAVTNSDGFFILSLPTGEPVLLLVEYPGMATQQVLLRTPEAEKNLVVTMEAAGRPTGPASRENRPRRPRPARPM</sequence>
<dbReference type="RefSeq" id="WP_088463799.1">
    <property type="nucleotide sequence ID" value="NZ_NIRR01000008.1"/>
</dbReference>
<evidence type="ECO:0000256" key="1">
    <source>
        <dbReference type="SAM" id="MobiDB-lite"/>
    </source>
</evidence>
<keyword evidence="3" id="KW-1185">Reference proteome</keyword>
<dbReference type="EMBL" id="NIRR01000008">
    <property type="protein sequence ID" value="OWP63793.1"/>
    <property type="molecule type" value="Genomic_DNA"/>
</dbReference>
<feature type="compositionally biased region" description="Basic residues" evidence="1">
    <location>
        <begin position="155"/>
        <end position="165"/>
    </location>
</feature>
<reference evidence="2 3" key="1">
    <citation type="submission" date="2017-06" db="EMBL/GenBank/DDBJ databases">
        <title>Hymenobacter amundsenii sp. nov. isolated from regoliths in Antarctica.</title>
        <authorList>
            <person name="Sedlacek I."/>
            <person name="Kralova S."/>
            <person name="Pantucek R."/>
            <person name="Svec P."/>
            <person name="Holochova P."/>
            <person name="Stankova E."/>
            <person name="Vrbovska V."/>
            <person name="Busse H.-J."/>
        </authorList>
    </citation>
    <scope>NUCLEOTIDE SEQUENCE [LARGE SCALE GENOMIC DNA]</scope>
    <source>
        <strain evidence="2 3">CCM 8682</strain>
    </source>
</reference>
<protein>
    <recommendedName>
        <fullName evidence="4">Carboxypeptidase-like regulatory domain-containing protein</fullName>
    </recommendedName>
</protein>
<evidence type="ECO:0000313" key="2">
    <source>
        <dbReference type="EMBL" id="OWP63793.1"/>
    </source>
</evidence>
<gene>
    <name evidence="2" type="ORF">CDA63_07335</name>
</gene>
<dbReference type="InterPro" id="IPR008969">
    <property type="entry name" value="CarboxyPept-like_regulatory"/>
</dbReference>
<dbReference type="Pfam" id="PF13620">
    <property type="entry name" value="CarboxypepD_reg"/>
    <property type="match status" value="1"/>
</dbReference>